<comment type="caution">
    <text evidence="2">The sequence shown here is derived from an EMBL/GenBank/DDBJ whole genome shotgun (WGS) entry which is preliminary data.</text>
</comment>
<reference evidence="3" key="1">
    <citation type="journal article" date="2019" name="Int. J. Syst. Evol. Microbiol.">
        <title>The Global Catalogue of Microorganisms (GCM) 10K type strain sequencing project: providing services to taxonomists for standard genome sequencing and annotation.</title>
        <authorList>
            <consortium name="The Broad Institute Genomics Platform"/>
            <consortium name="The Broad Institute Genome Sequencing Center for Infectious Disease"/>
            <person name="Wu L."/>
            <person name="Ma J."/>
        </authorList>
    </citation>
    <scope>NUCLEOTIDE SEQUENCE [LARGE SCALE GENOMIC DNA]</scope>
    <source>
        <strain evidence="3">KCTC 42255</strain>
    </source>
</reference>
<organism evidence="2 3">
    <name type="scientific">Mesonia sediminis</name>
    <dbReference type="NCBI Taxonomy" id="1703946"/>
    <lineage>
        <taxon>Bacteria</taxon>
        <taxon>Pseudomonadati</taxon>
        <taxon>Bacteroidota</taxon>
        <taxon>Flavobacteriia</taxon>
        <taxon>Flavobacteriales</taxon>
        <taxon>Flavobacteriaceae</taxon>
        <taxon>Mesonia</taxon>
    </lineage>
</organism>
<dbReference type="Pfam" id="PF14134">
    <property type="entry name" value="DUF4301"/>
    <property type="match status" value="1"/>
</dbReference>
<evidence type="ECO:0000313" key="2">
    <source>
        <dbReference type="EMBL" id="MFD2698385.1"/>
    </source>
</evidence>
<dbReference type="Proteomes" id="UP001597357">
    <property type="component" value="Unassembled WGS sequence"/>
</dbReference>
<dbReference type="SUPFAM" id="SSF53448">
    <property type="entry name" value="Nucleotide-diphospho-sugar transferases"/>
    <property type="match status" value="1"/>
</dbReference>
<feature type="domain" description="DUF4301" evidence="1">
    <location>
        <begin position="9"/>
        <end position="509"/>
    </location>
</feature>
<evidence type="ECO:0000313" key="3">
    <source>
        <dbReference type="Proteomes" id="UP001597357"/>
    </source>
</evidence>
<evidence type="ECO:0000259" key="1">
    <source>
        <dbReference type="Pfam" id="PF14134"/>
    </source>
</evidence>
<keyword evidence="3" id="KW-1185">Reference proteome</keyword>
<dbReference type="InterPro" id="IPR025393">
    <property type="entry name" value="DUF4301"/>
</dbReference>
<name>A0ABW5SG79_9FLAO</name>
<accession>A0ABW5SG79</accession>
<dbReference type="RefSeq" id="WP_379047856.1">
    <property type="nucleotide sequence ID" value="NZ_JBHULZ010000041.1"/>
</dbReference>
<proteinExistence type="predicted"/>
<sequence length="509" mass="58091">MINNFDFSQKDIAQLEKHGLNQNLIANQMRLFKNGVEPVKLVEPANVNNGIKSLPPEKIAGLQNSFHNYQGKSLSFIPASGAASRMFKDLYRLHELSSSSETLANTLQESSWSSWCDFFENKNKLAIYQQLRPFLKNDNADYENQNENQQNYLFLKALFQPLIQENAVVDLPKALVPFHLEQENVVTAFEAQLVEACYTQPLEKVALHFTISENKASLFQKMVEEKLKVLEEAYQKKLKIDFSYQKRHTDTLAVDHENKPVRDREGQLILRPGGHGALLDNLNDVDADIVFIKNIDNVSSKRILEENVTYKQALAGLLIEVQDKIFSLLNELEKKGFNEALATEADSIAETYFFRKINFDSAQAIFNFYNRPLRICGMVKNQGEPGGGPYWVQHDNQQPSLQIVESSQIDKKDKNQLAILKKSTHFNPVDLVCGLKNYKGNAFELTHFRNENECFISIKSKNGKEFKALELPGLWNGAMAYWNTIMVEVPVNTFNPVKTILDLLKPNHQ</sequence>
<dbReference type="InterPro" id="IPR029044">
    <property type="entry name" value="Nucleotide-diphossugar_trans"/>
</dbReference>
<gene>
    <name evidence="2" type="ORF">ACFSQ0_10305</name>
</gene>
<protein>
    <submittedName>
        <fullName evidence="2">DUF4301 family protein</fullName>
    </submittedName>
</protein>
<dbReference type="EMBL" id="JBHULZ010000041">
    <property type="protein sequence ID" value="MFD2698385.1"/>
    <property type="molecule type" value="Genomic_DNA"/>
</dbReference>